<dbReference type="EMBL" id="BDGG01000001">
    <property type="protein sequence ID" value="GAU90718.1"/>
    <property type="molecule type" value="Genomic_DNA"/>
</dbReference>
<evidence type="ECO:0000313" key="1">
    <source>
        <dbReference type="EMBL" id="GAU90718.1"/>
    </source>
</evidence>
<accession>A0A1D1UX32</accession>
<dbReference type="AlphaFoldDB" id="A0A1D1UX32"/>
<keyword evidence="2" id="KW-1185">Reference proteome</keyword>
<sequence length="87" mass="9513">MVVESQLLLQLCQVTQHGECRDGSPDSANAAPSAREKGIIKESRKICRFPKVGGVLQLIAEKTSSVPFTVCSLRLILQSRFAPRDSD</sequence>
<protein>
    <submittedName>
        <fullName evidence="1">Uncharacterized protein</fullName>
    </submittedName>
</protein>
<dbReference type="Proteomes" id="UP000186922">
    <property type="component" value="Unassembled WGS sequence"/>
</dbReference>
<gene>
    <name evidence="1" type="primary">RvY_03096-1</name>
    <name evidence="1" type="synonym">RvY_03096.1</name>
    <name evidence="1" type="ORF">RvY_03096</name>
</gene>
<proteinExistence type="predicted"/>
<reference evidence="1 2" key="1">
    <citation type="journal article" date="2016" name="Nat. Commun.">
        <title>Extremotolerant tardigrade genome and improved radiotolerance of human cultured cells by tardigrade-unique protein.</title>
        <authorList>
            <person name="Hashimoto T."/>
            <person name="Horikawa D.D."/>
            <person name="Saito Y."/>
            <person name="Kuwahara H."/>
            <person name="Kozuka-Hata H."/>
            <person name="Shin-I T."/>
            <person name="Minakuchi Y."/>
            <person name="Ohishi K."/>
            <person name="Motoyama A."/>
            <person name="Aizu T."/>
            <person name="Enomoto A."/>
            <person name="Kondo K."/>
            <person name="Tanaka S."/>
            <person name="Hara Y."/>
            <person name="Koshikawa S."/>
            <person name="Sagara H."/>
            <person name="Miura T."/>
            <person name="Yokobori S."/>
            <person name="Miyagawa K."/>
            <person name="Suzuki Y."/>
            <person name="Kubo T."/>
            <person name="Oyama M."/>
            <person name="Kohara Y."/>
            <person name="Fujiyama A."/>
            <person name="Arakawa K."/>
            <person name="Katayama T."/>
            <person name="Toyoda A."/>
            <person name="Kunieda T."/>
        </authorList>
    </citation>
    <scope>NUCLEOTIDE SEQUENCE [LARGE SCALE GENOMIC DNA]</scope>
    <source>
        <strain evidence="1 2">YOKOZUNA-1</strain>
    </source>
</reference>
<evidence type="ECO:0000313" key="2">
    <source>
        <dbReference type="Proteomes" id="UP000186922"/>
    </source>
</evidence>
<organism evidence="1 2">
    <name type="scientific">Ramazzottius varieornatus</name>
    <name type="common">Water bear</name>
    <name type="synonym">Tardigrade</name>
    <dbReference type="NCBI Taxonomy" id="947166"/>
    <lineage>
        <taxon>Eukaryota</taxon>
        <taxon>Metazoa</taxon>
        <taxon>Ecdysozoa</taxon>
        <taxon>Tardigrada</taxon>
        <taxon>Eutardigrada</taxon>
        <taxon>Parachela</taxon>
        <taxon>Hypsibioidea</taxon>
        <taxon>Ramazzottiidae</taxon>
        <taxon>Ramazzottius</taxon>
    </lineage>
</organism>
<name>A0A1D1UX32_RAMVA</name>
<comment type="caution">
    <text evidence="1">The sequence shown here is derived from an EMBL/GenBank/DDBJ whole genome shotgun (WGS) entry which is preliminary data.</text>
</comment>